<comment type="caution">
    <text evidence="2">The sequence shown here is derived from an EMBL/GenBank/DDBJ whole genome shotgun (WGS) entry which is preliminary data.</text>
</comment>
<keyword evidence="2" id="KW-0808">Transferase</keyword>
<dbReference type="Pfam" id="PF00583">
    <property type="entry name" value="Acetyltransf_1"/>
    <property type="match status" value="1"/>
</dbReference>
<evidence type="ECO:0000313" key="2">
    <source>
        <dbReference type="EMBL" id="MFD3003017.1"/>
    </source>
</evidence>
<protein>
    <submittedName>
        <fullName evidence="2">GNAT family N-acetyltransferase</fullName>
        <ecNumber evidence="2">2.3.-.-</ecNumber>
    </submittedName>
</protein>
<reference evidence="3" key="1">
    <citation type="journal article" date="2019" name="Int. J. Syst. Evol. Microbiol.">
        <title>The Global Catalogue of Microorganisms (GCM) 10K type strain sequencing project: providing services to taxonomists for standard genome sequencing and annotation.</title>
        <authorList>
            <consortium name="The Broad Institute Genomics Platform"/>
            <consortium name="The Broad Institute Genome Sequencing Center for Infectious Disease"/>
            <person name="Wu L."/>
            <person name="Ma J."/>
        </authorList>
    </citation>
    <scope>NUCLEOTIDE SEQUENCE [LARGE SCALE GENOMIC DNA]</scope>
    <source>
        <strain evidence="3">KCTC 23984</strain>
    </source>
</reference>
<name>A0ABW6C0V9_9BACT</name>
<keyword evidence="2" id="KW-0012">Acyltransferase</keyword>
<sequence>MLIREATKEDNVALLALTRTCPMDGIIGLLIDRQPDFFSLLHLKGRHKVLVAEVDNQVVGCFALVLKQAYINEAEEQTGYLCDLKIAPAYRNMLVAYRLLRAMYQYMRTLPIDFYLCVTAKGNNLVETLVAGRAGIPAPFKAADFNVYQFLPLRKYKKSPYAVVPYEQQHEAQVLEILNTYYRSYQFASVFDATDNVAGDKAWLIYEQEQLVAFLSVADMDQHKQNVVLRIPVYLKALLSVIRVFWPYIRTTREKEPLKMLYVKYLAFTPQHTKQALALLQQARHDAYVTGYSFLSYGIDSRNSLATQLSRVPNIAFKSKAYVFDLRSSGRWPAGSVCHDNFYKV</sequence>
<gene>
    <name evidence="2" type="ORF">ACFS7Z_21815</name>
</gene>
<dbReference type="EC" id="2.3.-.-" evidence="2"/>
<dbReference type="PROSITE" id="PS51186">
    <property type="entry name" value="GNAT"/>
    <property type="match status" value="1"/>
</dbReference>
<feature type="domain" description="N-acetyltransferase" evidence="1">
    <location>
        <begin position="1"/>
        <end position="158"/>
    </location>
</feature>
<dbReference type="RefSeq" id="WP_377489557.1">
    <property type="nucleotide sequence ID" value="NZ_JBHUOX010000023.1"/>
</dbReference>
<accession>A0ABW6C0V9</accession>
<dbReference type="EMBL" id="JBHUOX010000023">
    <property type="protein sequence ID" value="MFD3003017.1"/>
    <property type="molecule type" value="Genomic_DNA"/>
</dbReference>
<keyword evidence="3" id="KW-1185">Reference proteome</keyword>
<dbReference type="InterPro" id="IPR016181">
    <property type="entry name" value="Acyl_CoA_acyltransferase"/>
</dbReference>
<dbReference type="SUPFAM" id="SSF55729">
    <property type="entry name" value="Acyl-CoA N-acyltransferases (Nat)"/>
    <property type="match status" value="1"/>
</dbReference>
<dbReference type="Gene3D" id="3.40.630.30">
    <property type="match status" value="1"/>
</dbReference>
<proteinExistence type="predicted"/>
<dbReference type="Proteomes" id="UP001597641">
    <property type="component" value="Unassembled WGS sequence"/>
</dbReference>
<dbReference type="InterPro" id="IPR000182">
    <property type="entry name" value="GNAT_dom"/>
</dbReference>
<evidence type="ECO:0000259" key="1">
    <source>
        <dbReference type="PROSITE" id="PS51186"/>
    </source>
</evidence>
<dbReference type="CDD" id="cd04301">
    <property type="entry name" value="NAT_SF"/>
    <property type="match status" value="1"/>
</dbReference>
<organism evidence="2 3">
    <name type="scientific">Pontibacter toksunensis</name>
    <dbReference type="NCBI Taxonomy" id="1332631"/>
    <lineage>
        <taxon>Bacteria</taxon>
        <taxon>Pseudomonadati</taxon>
        <taxon>Bacteroidota</taxon>
        <taxon>Cytophagia</taxon>
        <taxon>Cytophagales</taxon>
        <taxon>Hymenobacteraceae</taxon>
        <taxon>Pontibacter</taxon>
    </lineage>
</organism>
<evidence type="ECO:0000313" key="3">
    <source>
        <dbReference type="Proteomes" id="UP001597641"/>
    </source>
</evidence>
<dbReference type="GO" id="GO:0016746">
    <property type="term" value="F:acyltransferase activity"/>
    <property type="evidence" value="ECO:0007669"/>
    <property type="project" value="UniProtKB-KW"/>
</dbReference>